<feature type="signal peptide" evidence="2">
    <location>
        <begin position="1"/>
        <end position="23"/>
    </location>
</feature>
<keyword evidence="4" id="KW-1185">Reference proteome</keyword>
<keyword evidence="2" id="KW-0732">Signal</keyword>
<dbReference type="SUPFAM" id="SSF53850">
    <property type="entry name" value="Periplasmic binding protein-like II"/>
    <property type="match status" value="1"/>
</dbReference>
<evidence type="ECO:0000313" key="4">
    <source>
        <dbReference type="Proteomes" id="UP001596105"/>
    </source>
</evidence>
<organism evidence="3 4">
    <name type="scientific">Cohnella suwonensis</name>
    <dbReference type="NCBI Taxonomy" id="696072"/>
    <lineage>
        <taxon>Bacteria</taxon>
        <taxon>Bacillati</taxon>
        <taxon>Bacillota</taxon>
        <taxon>Bacilli</taxon>
        <taxon>Bacillales</taxon>
        <taxon>Paenibacillaceae</taxon>
        <taxon>Cohnella</taxon>
    </lineage>
</organism>
<dbReference type="EMBL" id="JBHSMH010000042">
    <property type="protein sequence ID" value="MFC5469880.1"/>
    <property type="molecule type" value="Genomic_DNA"/>
</dbReference>
<gene>
    <name evidence="3" type="ORF">ACFPPD_14190</name>
</gene>
<dbReference type="PANTHER" id="PTHR43649">
    <property type="entry name" value="ARABINOSE-BINDING PROTEIN-RELATED"/>
    <property type="match status" value="1"/>
</dbReference>
<dbReference type="Proteomes" id="UP001596105">
    <property type="component" value="Unassembled WGS sequence"/>
</dbReference>
<dbReference type="Gene3D" id="3.40.190.10">
    <property type="entry name" value="Periplasmic binding protein-like II"/>
    <property type="match status" value="2"/>
</dbReference>
<protein>
    <submittedName>
        <fullName evidence="3">ABC transporter substrate-binding protein</fullName>
    </submittedName>
</protein>
<feature type="chain" id="PRO_5047107412" evidence="2">
    <location>
        <begin position="24"/>
        <end position="455"/>
    </location>
</feature>
<evidence type="ECO:0000256" key="2">
    <source>
        <dbReference type="SAM" id="SignalP"/>
    </source>
</evidence>
<name>A0ABW0LVI3_9BACL</name>
<feature type="compositionally biased region" description="Low complexity" evidence="1">
    <location>
        <begin position="33"/>
        <end position="53"/>
    </location>
</feature>
<proteinExistence type="predicted"/>
<feature type="region of interest" description="Disordered" evidence="1">
    <location>
        <begin position="29"/>
        <end position="56"/>
    </location>
</feature>
<dbReference type="Pfam" id="PF01547">
    <property type="entry name" value="SBP_bac_1"/>
    <property type="match status" value="1"/>
</dbReference>
<comment type="caution">
    <text evidence="3">The sequence shown here is derived from an EMBL/GenBank/DDBJ whole genome shotgun (WGS) entry which is preliminary data.</text>
</comment>
<accession>A0ABW0LVI3</accession>
<evidence type="ECO:0000313" key="3">
    <source>
        <dbReference type="EMBL" id="MFC5469880.1"/>
    </source>
</evidence>
<dbReference type="PROSITE" id="PS51257">
    <property type="entry name" value="PROKAR_LIPOPROTEIN"/>
    <property type="match status" value="1"/>
</dbReference>
<reference evidence="4" key="1">
    <citation type="journal article" date="2019" name="Int. J. Syst. Evol. Microbiol.">
        <title>The Global Catalogue of Microorganisms (GCM) 10K type strain sequencing project: providing services to taxonomists for standard genome sequencing and annotation.</title>
        <authorList>
            <consortium name="The Broad Institute Genomics Platform"/>
            <consortium name="The Broad Institute Genome Sequencing Center for Infectious Disease"/>
            <person name="Wu L."/>
            <person name="Ma J."/>
        </authorList>
    </citation>
    <scope>NUCLEOTIDE SEQUENCE [LARGE SCALE GENOMIC DNA]</scope>
    <source>
        <strain evidence="4">CCUG 57113</strain>
    </source>
</reference>
<evidence type="ECO:0000256" key="1">
    <source>
        <dbReference type="SAM" id="MobiDB-lite"/>
    </source>
</evidence>
<dbReference type="PANTHER" id="PTHR43649:SF12">
    <property type="entry name" value="DIACETYLCHITOBIOSE BINDING PROTEIN DASA"/>
    <property type="match status" value="1"/>
</dbReference>
<dbReference type="InterPro" id="IPR006059">
    <property type="entry name" value="SBP"/>
</dbReference>
<dbReference type="RefSeq" id="WP_209751051.1">
    <property type="nucleotide sequence ID" value="NZ_JBHSMH010000042.1"/>
</dbReference>
<dbReference type="InterPro" id="IPR050490">
    <property type="entry name" value="Bact_solute-bd_prot1"/>
</dbReference>
<sequence>MVSKRKRLSISLSALLVFSGILAGCSSSDNGGESTPSASASSSAATSESPAASENKEPVTLEISWWGGDPRHKAIQDALVLFEKKYDWITVKPTFSGFDGYGDKLTVQLSTDGAPDVFMFSRAVSQQFGKSDVLLNLYDHKDKIPYLADLEPFMESPYYKYQDKLVGLAAGITANVVVYNKKLYDEANVPYPTDDESWKSLGEKWSSVHKAKDVYGDAGWFYMPDTFALIMKQLGKEVVDGNATPPTAVVNTEEAKKIWQWTEGLWADKSVARDSSDTIGFASGNLATALSATSVLPTTVTETQDPLGFATMPKTFDGTGSKVAIPPVPAGLWGIDKRTKHPEESILLINFLMSDPDAIKALQVTNGVPAVPASQELLKGQLAPESIEAAMVDVVARTQQGADEYWSPAQPLGIGEANAAFTTQMENFIFKGSDLDKFLSTAEAEMNAALKAANP</sequence>